<comment type="similarity">
    <text evidence="2 8">Belongs to the metallo-dependent hydrolases superfamily. ATZ/TRZ family.</text>
</comment>
<dbReference type="InterPro" id="IPR011059">
    <property type="entry name" value="Metal-dep_hydrolase_composite"/>
</dbReference>
<dbReference type="NCBIfam" id="TIGR02967">
    <property type="entry name" value="guan_deamin"/>
    <property type="match status" value="1"/>
</dbReference>
<dbReference type="InterPro" id="IPR032466">
    <property type="entry name" value="Metal_Hydrolase"/>
</dbReference>
<dbReference type="EC" id="3.5.4.3" evidence="3 7"/>
<dbReference type="CDD" id="cd01303">
    <property type="entry name" value="GDEase"/>
    <property type="match status" value="1"/>
</dbReference>
<dbReference type="EMBL" id="CP067420">
    <property type="protein sequence ID" value="QQP92192.1"/>
    <property type="molecule type" value="Genomic_DNA"/>
</dbReference>
<reference evidence="10" key="1">
    <citation type="submission" date="2021-02" db="EMBL/GenBank/DDBJ databases">
        <title>Skermanella TT6 skin isolate.</title>
        <authorList>
            <person name="Lee K."/>
            <person name="Ganzorig M."/>
        </authorList>
    </citation>
    <scope>NUCLEOTIDE SEQUENCE</scope>
    <source>
        <strain evidence="10">TT6</strain>
    </source>
</reference>
<dbReference type="NCBIfam" id="NF006679">
    <property type="entry name" value="PRK09228.1"/>
    <property type="match status" value="1"/>
</dbReference>
<dbReference type="InterPro" id="IPR006680">
    <property type="entry name" value="Amidohydro-rel"/>
</dbReference>
<evidence type="ECO:0000313" key="11">
    <source>
        <dbReference type="Proteomes" id="UP000595197"/>
    </source>
</evidence>
<evidence type="ECO:0000256" key="5">
    <source>
        <dbReference type="ARBA" id="ARBA00022801"/>
    </source>
</evidence>
<dbReference type="PANTHER" id="PTHR11271:SF6">
    <property type="entry name" value="GUANINE DEAMINASE"/>
    <property type="match status" value="1"/>
</dbReference>
<dbReference type="Gene3D" id="3.20.20.140">
    <property type="entry name" value="Metal-dependent hydrolases"/>
    <property type="match status" value="1"/>
</dbReference>
<keyword evidence="6 8" id="KW-0862">Zinc</keyword>
<evidence type="ECO:0000256" key="4">
    <source>
        <dbReference type="ARBA" id="ARBA00022723"/>
    </source>
</evidence>
<dbReference type="Pfam" id="PF01979">
    <property type="entry name" value="Amidohydro_1"/>
    <property type="match status" value="1"/>
</dbReference>
<name>A0ABX7BI68_9PROT</name>
<keyword evidence="11" id="KW-1185">Reference proteome</keyword>
<evidence type="ECO:0000313" key="10">
    <source>
        <dbReference type="EMBL" id="QQP92192.1"/>
    </source>
</evidence>
<gene>
    <name evidence="10" type="primary">guaD</name>
    <name evidence="10" type="ORF">IGS68_13745</name>
</gene>
<dbReference type="GO" id="GO:0008892">
    <property type="term" value="F:guanine deaminase activity"/>
    <property type="evidence" value="ECO:0007669"/>
    <property type="project" value="UniProtKB-EC"/>
</dbReference>
<proteinExistence type="inferred from homology"/>
<evidence type="ECO:0000256" key="7">
    <source>
        <dbReference type="NCBIfam" id="TIGR02967"/>
    </source>
</evidence>
<keyword evidence="5 8" id="KW-0378">Hydrolase</keyword>
<evidence type="ECO:0000256" key="6">
    <source>
        <dbReference type="ARBA" id="ARBA00022833"/>
    </source>
</evidence>
<sequence length="453" mass="49158">MRDMAGSAPEPKAIRGRLLSFTAEPSGPGDTASYRLIDDGLVVVRDGRIAEVGEARSLLPGLPPGTPVDHHPHGLIVPGLIDTHIHFPQTQVIASYGAQLLEWLNKYTFVEEQRFADPDHAARNASFFLDELLRNGTTTAVVYATVHPGSVEALFAESERRGTAMIAGKVMMDRNAPPGLRDTAQSGYDESRALIGRWHGRGRQLYAVTPRFAITSTEAQLEAAGALNREFSGVYMQTHLSENLKEIETVRGLFPDARHYTDVYDRYGLLGERSLFGHCIHLEDDEVRRLSESRSVAVFCPTSNLFIGSGLFDLERLARGRDPVRVSVATDVGGGTSYSMLRTAAEGYKVLQLGGQNLPALSAFHMMTRGNALSLGLGGTIGTIEPGCFADLAVLDARATPAMAHRMETVDGDLEEELFVLMTLGDDRAVAATYVQGRRAWDRDGGMGMVGAV</sequence>
<feature type="domain" description="Amidohydrolase-related" evidence="9">
    <location>
        <begin position="76"/>
        <end position="438"/>
    </location>
</feature>
<comment type="function">
    <text evidence="8">Catalyzes the hydrolytic deamination of guanine, producing xanthine and ammonia.</text>
</comment>
<dbReference type="InterPro" id="IPR051607">
    <property type="entry name" value="Metallo-dep_hydrolases"/>
</dbReference>
<protein>
    <recommendedName>
        <fullName evidence="3 7">Guanine deaminase</fullName>
        <shortName evidence="8">Guanase</shortName>
        <ecNumber evidence="3 7">3.5.4.3</ecNumber>
    </recommendedName>
    <alternativeName>
        <fullName evidence="8">Guanine aminohydrolase</fullName>
    </alternativeName>
</protein>
<dbReference type="SUPFAM" id="SSF51338">
    <property type="entry name" value="Composite domain of metallo-dependent hydrolases"/>
    <property type="match status" value="2"/>
</dbReference>
<dbReference type="SUPFAM" id="SSF51556">
    <property type="entry name" value="Metallo-dependent hydrolases"/>
    <property type="match status" value="1"/>
</dbReference>
<accession>A0ABX7BI68</accession>
<evidence type="ECO:0000256" key="1">
    <source>
        <dbReference type="ARBA" id="ARBA00004984"/>
    </source>
</evidence>
<comment type="pathway">
    <text evidence="1 8">Purine metabolism; guanine degradation; xanthine from guanine: step 1/1.</text>
</comment>
<keyword evidence="4 8" id="KW-0479">Metal-binding</keyword>
<evidence type="ECO:0000256" key="3">
    <source>
        <dbReference type="ARBA" id="ARBA00012781"/>
    </source>
</evidence>
<evidence type="ECO:0000256" key="2">
    <source>
        <dbReference type="ARBA" id="ARBA00006745"/>
    </source>
</evidence>
<dbReference type="Proteomes" id="UP000595197">
    <property type="component" value="Chromosome"/>
</dbReference>
<organism evidence="10 11">
    <name type="scientific">Skermanella cutis</name>
    <dbReference type="NCBI Taxonomy" id="2775420"/>
    <lineage>
        <taxon>Bacteria</taxon>
        <taxon>Pseudomonadati</taxon>
        <taxon>Pseudomonadota</taxon>
        <taxon>Alphaproteobacteria</taxon>
        <taxon>Rhodospirillales</taxon>
        <taxon>Azospirillaceae</taxon>
        <taxon>Skermanella</taxon>
    </lineage>
</organism>
<dbReference type="InterPro" id="IPR014311">
    <property type="entry name" value="Guanine_deaminase"/>
</dbReference>
<evidence type="ECO:0000259" key="9">
    <source>
        <dbReference type="Pfam" id="PF01979"/>
    </source>
</evidence>
<dbReference type="Gene3D" id="2.30.40.10">
    <property type="entry name" value="Urease, subunit C, domain 1"/>
    <property type="match status" value="1"/>
</dbReference>
<dbReference type="PANTHER" id="PTHR11271">
    <property type="entry name" value="GUANINE DEAMINASE"/>
    <property type="match status" value="1"/>
</dbReference>
<evidence type="ECO:0000256" key="8">
    <source>
        <dbReference type="RuleBase" id="RU366009"/>
    </source>
</evidence>
<comment type="catalytic activity">
    <reaction evidence="8">
        <text>guanine + H2O + H(+) = xanthine + NH4(+)</text>
        <dbReference type="Rhea" id="RHEA:14665"/>
        <dbReference type="ChEBI" id="CHEBI:15377"/>
        <dbReference type="ChEBI" id="CHEBI:15378"/>
        <dbReference type="ChEBI" id="CHEBI:16235"/>
        <dbReference type="ChEBI" id="CHEBI:17712"/>
        <dbReference type="ChEBI" id="CHEBI:28938"/>
        <dbReference type="EC" id="3.5.4.3"/>
    </reaction>
</comment>
<comment type="cofactor">
    <cofactor evidence="8">
        <name>Zn(2+)</name>
        <dbReference type="ChEBI" id="CHEBI:29105"/>
    </cofactor>
    <text evidence="8">Binds 1 zinc ion per subunit.</text>
</comment>